<protein>
    <submittedName>
        <fullName evidence="8">Threonine dehydrogenase-like Zn-dependent dehydrogenase</fullName>
    </submittedName>
</protein>
<dbReference type="InterPro" id="IPR013154">
    <property type="entry name" value="ADH-like_N"/>
</dbReference>
<organism evidence="8 9">
    <name type="scientific">Actinoplanes digitatis</name>
    <dbReference type="NCBI Taxonomy" id="1868"/>
    <lineage>
        <taxon>Bacteria</taxon>
        <taxon>Bacillati</taxon>
        <taxon>Actinomycetota</taxon>
        <taxon>Actinomycetes</taxon>
        <taxon>Micromonosporales</taxon>
        <taxon>Micromonosporaceae</taxon>
        <taxon>Actinoplanes</taxon>
    </lineage>
</organism>
<keyword evidence="9" id="KW-1185">Reference proteome</keyword>
<dbReference type="AlphaFoldDB" id="A0A7W7MSH5"/>
<dbReference type="Pfam" id="PF08240">
    <property type="entry name" value="ADH_N"/>
    <property type="match status" value="1"/>
</dbReference>
<dbReference type="InterPro" id="IPR002328">
    <property type="entry name" value="ADH_Zn_CS"/>
</dbReference>
<dbReference type="InterPro" id="IPR011032">
    <property type="entry name" value="GroES-like_sf"/>
</dbReference>
<evidence type="ECO:0000313" key="9">
    <source>
        <dbReference type="Proteomes" id="UP000578112"/>
    </source>
</evidence>
<evidence type="ECO:0000256" key="3">
    <source>
        <dbReference type="ARBA" id="ARBA00022833"/>
    </source>
</evidence>
<dbReference type="InterPro" id="IPR036291">
    <property type="entry name" value="NAD(P)-bd_dom_sf"/>
</dbReference>
<gene>
    <name evidence="8" type="ORF">BJ971_005892</name>
</gene>
<dbReference type="InterPro" id="IPR013149">
    <property type="entry name" value="ADH-like_C"/>
</dbReference>
<dbReference type="Gene3D" id="3.90.180.10">
    <property type="entry name" value="Medium-chain alcohol dehydrogenases, catalytic domain"/>
    <property type="match status" value="1"/>
</dbReference>
<evidence type="ECO:0000256" key="4">
    <source>
        <dbReference type="ARBA" id="ARBA00023002"/>
    </source>
</evidence>
<comment type="cofactor">
    <cofactor evidence="1 5">
        <name>Zn(2+)</name>
        <dbReference type="ChEBI" id="CHEBI:29105"/>
    </cofactor>
</comment>
<reference evidence="8 9" key="1">
    <citation type="submission" date="2020-08" db="EMBL/GenBank/DDBJ databases">
        <title>Sequencing the genomes of 1000 actinobacteria strains.</title>
        <authorList>
            <person name="Klenk H.-P."/>
        </authorList>
    </citation>
    <scope>NUCLEOTIDE SEQUENCE [LARGE SCALE GENOMIC DNA]</scope>
    <source>
        <strain evidence="8 9">DSM 43149</strain>
    </source>
</reference>
<feature type="domain" description="Alcohol dehydrogenase-like C-terminal" evidence="6">
    <location>
        <begin position="179"/>
        <end position="292"/>
    </location>
</feature>
<dbReference type="RefSeq" id="WP_184996408.1">
    <property type="nucleotide sequence ID" value="NZ_BOMK01000035.1"/>
</dbReference>
<proteinExistence type="inferred from homology"/>
<dbReference type="EMBL" id="JACHNH010000001">
    <property type="protein sequence ID" value="MBB4765336.1"/>
    <property type="molecule type" value="Genomic_DNA"/>
</dbReference>
<dbReference type="PANTHER" id="PTHR43401:SF2">
    <property type="entry name" value="L-THREONINE 3-DEHYDROGENASE"/>
    <property type="match status" value="1"/>
</dbReference>
<keyword evidence="4" id="KW-0560">Oxidoreductase</keyword>
<feature type="domain" description="Alcohol dehydrogenase-like N-terminal" evidence="7">
    <location>
        <begin position="24"/>
        <end position="139"/>
    </location>
</feature>
<name>A0A7W7MSH5_9ACTN</name>
<dbReference type="SUPFAM" id="SSF50129">
    <property type="entry name" value="GroES-like"/>
    <property type="match status" value="1"/>
</dbReference>
<dbReference type="GO" id="GO:0008270">
    <property type="term" value="F:zinc ion binding"/>
    <property type="evidence" value="ECO:0007669"/>
    <property type="project" value="InterPro"/>
</dbReference>
<accession>A0A7W7MSH5</accession>
<dbReference type="SUPFAM" id="SSF51735">
    <property type="entry name" value="NAD(P)-binding Rossmann-fold domains"/>
    <property type="match status" value="1"/>
</dbReference>
<comment type="caution">
    <text evidence="8">The sequence shown here is derived from an EMBL/GenBank/DDBJ whole genome shotgun (WGS) entry which is preliminary data.</text>
</comment>
<evidence type="ECO:0000259" key="7">
    <source>
        <dbReference type="Pfam" id="PF08240"/>
    </source>
</evidence>
<dbReference type="PANTHER" id="PTHR43401">
    <property type="entry name" value="L-THREONINE 3-DEHYDROGENASE"/>
    <property type="match status" value="1"/>
</dbReference>
<keyword evidence="2 5" id="KW-0479">Metal-binding</keyword>
<dbReference type="InterPro" id="IPR050129">
    <property type="entry name" value="Zn_alcohol_dh"/>
</dbReference>
<dbReference type="Proteomes" id="UP000578112">
    <property type="component" value="Unassembled WGS sequence"/>
</dbReference>
<dbReference type="PROSITE" id="PS00059">
    <property type="entry name" value="ADH_ZINC"/>
    <property type="match status" value="1"/>
</dbReference>
<keyword evidence="3 5" id="KW-0862">Zinc</keyword>
<comment type="similarity">
    <text evidence="5">Belongs to the zinc-containing alcohol dehydrogenase family.</text>
</comment>
<evidence type="ECO:0000256" key="5">
    <source>
        <dbReference type="RuleBase" id="RU361277"/>
    </source>
</evidence>
<evidence type="ECO:0000259" key="6">
    <source>
        <dbReference type="Pfam" id="PF00107"/>
    </source>
</evidence>
<evidence type="ECO:0000313" key="8">
    <source>
        <dbReference type="EMBL" id="MBB4765336.1"/>
    </source>
</evidence>
<dbReference type="Pfam" id="PF00107">
    <property type="entry name" value="ADH_zinc_N"/>
    <property type="match status" value="1"/>
</dbReference>
<dbReference type="Gene3D" id="3.40.50.720">
    <property type="entry name" value="NAD(P)-binding Rossmann-like Domain"/>
    <property type="match status" value="1"/>
</dbReference>
<sequence>MRAFVITGPGRAEVRDVPPPEARPGEVVVDVERAGVCGTDVEFFSGAMSYLHTGQARYPMRIGHEWSGTVAAVGAGVEAAWVGRRVTGDTMLGCGHCHRCTTGRQHVCADRYEIGVRNGRPGALAEQLAVPVKALQILPDSVDPALGALVEPGGNALRAVRAAALPPGGRLLVLGPGTIGLLAGQIAAAGGAEVHLLGRGGTALEFAASIGFARAWTAETLPELPWDAVIDASNSAALPALAAELVEPGRRVVYVGLASVPSPVDSRALVLKDVTAVGVLSASGGFAGTVELFAAGAVDPRPLIAATVGLDDVAAVLAGERHPSWGSGPKIHVSPNGEGLAS</sequence>
<evidence type="ECO:0000256" key="2">
    <source>
        <dbReference type="ARBA" id="ARBA00022723"/>
    </source>
</evidence>
<evidence type="ECO:0000256" key="1">
    <source>
        <dbReference type="ARBA" id="ARBA00001947"/>
    </source>
</evidence>
<dbReference type="GO" id="GO:0016491">
    <property type="term" value="F:oxidoreductase activity"/>
    <property type="evidence" value="ECO:0007669"/>
    <property type="project" value="UniProtKB-KW"/>
</dbReference>